<evidence type="ECO:0000256" key="5">
    <source>
        <dbReference type="PROSITE-ProRule" id="PRU01091"/>
    </source>
</evidence>
<dbReference type="SMART" id="SM00028">
    <property type="entry name" value="TPR"/>
    <property type="match status" value="4"/>
</dbReference>
<dbReference type="InterPro" id="IPR005158">
    <property type="entry name" value="BTAD"/>
</dbReference>
<evidence type="ECO:0000313" key="8">
    <source>
        <dbReference type="Proteomes" id="UP001612741"/>
    </source>
</evidence>
<dbReference type="Pfam" id="PF00931">
    <property type="entry name" value="NB-ARC"/>
    <property type="match status" value="1"/>
</dbReference>
<keyword evidence="3 5" id="KW-0238">DNA-binding</keyword>
<evidence type="ECO:0000313" key="7">
    <source>
        <dbReference type="EMBL" id="MFI6499219.1"/>
    </source>
</evidence>
<name>A0ABW7YXL2_9ACTN</name>
<dbReference type="SUPFAM" id="SSF46894">
    <property type="entry name" value="C-terminal effector domain of the bipartite response regulators"/>
    <property type="match status" value="1"/>
</dbReference>
<dbReference type="Pfam" id="PF03704">
    <property type="entry name" value="BTAD"/>
    <property type="match status" value="1"/>
</dbReference>
<accession>A0ABW7YXL2</accession>
<dbReference type="InterPro" id="IPR036388">
    <property type="entry name" value="WH-like_DNA-bd_sf"/>
</dbReference>
<dbReference type="InterPro" id="IPR019734">
    <property type="entry name" value="TPR_rpt"/>
</dbReference>
<keyword evidence="2" id="KW-0805">Transcription regulation</keyword>
<dbReference type="SUPFAM" id="SSF48452">
    <property type="entry name" value="TPR-like"/>
    <property type="match status" value="3"/>
</dbReference>
<proteinExistence type="inferred from homology"/>
<feature type="domain" description="OmpR/PhoB-type" evidence="6">
    <location>
        <begin position="1"/>
        <end position="94"/>
    </location>
</feature>
<dbReference type="PRINTS" id="PR00364">
    <property type="entry name" value="DISEASERSIST"/>
</dbReference>
<dbReference type="InterPro" id="IPR016032">
    <property type="entry name" value="Sig_transdc_resp-reg_C-effctor"/>
</dbReference>
<feature type="DNA-binding region" description="OmpR/PhoB-type" evidence="5">
    <location>
        <begin position="1"/>
        <end position="94"/>
    </location>
</feature>
<evidence type="ECO:0000256" key="4">
    <source>
        <dbReference type="ARBA" id="ARBA00023163"/>
    </source>
</evidence>
<sequence>MEGRLRFEVLGPVQAWRGSARLPAGPPQLQLVLAVLVLAHGRPVSTERLVETLWAERPPRTARGVVSTYLSRLRAVLGSQAVVSGPGGHALAEPASDVADFTNLIRRKEYGEALRLWRGEPLAGLDGDWAGAQRAQLKESMLTAREAWLEQRLALDRHAEVITELTELCAAYPFRENLRRLLMLALHRSGRRAEALAVFADTQTYLGEELGVEPSPALAELRRTILDAGTPPAAPSAPAAAPAQLPSDLTDFTGRAEQVAQITEVLTRPGTLPIVTVSGGGGVGKTSLAVHSAHRVRDRFPDGQLHVDLRGAGPEPAAPTGVLAGFLRALGVEERQIPESPADRSALFRSVLAGRRVLLVLDNAASAAQVAPLLPGGDGCAVLVTSRVRMTDLPGARVVDLAALDPAEATGLFVAVVGAHRVRPEPEAVADVVAACGYLPLAVRVAAARVASRPAWRIADLASRLADERTRLAQLRVQDTSVESSFALSYGQLSESQAMAFRLLAAPETQDVPLAAAQALLGLDEDETEELCESLVDLNLLQSRAPARYSYHDLLRVYARGHAGAESAAALDRLMDFCLASTRRAVQLLNPQSVIPEGVPTTAEGLDFAGRDAAGAWMRGEWPWLLAATRQFLKLPEAHPLALTELAVSLQNVRDNGVDVDAIVQAMRDAAERAAQQGERQAETWARTAAGFVLLGRNRPREAGEEMDRARELLKGRQDPVLEVRVINTQAMARWNLGRRDEGLAIMEQAVAAADDAAAELGVYPRVVMHANLSAMLREQGRTDEAVDRGLHALTIADPAGDVDGGAVTRLHLGLAHLQAERPGEAIVLLERAAEMFEQLRNPWQAARCHGALARALMREDRDRQAAAHAERAVALGDESGQELERGRSRRLLAEVLDRIGQPDRALALNQEALEVFERIGAPEAAQIRAALRS</sequence>
<dbReference type="InterPro" id="IPR051677">
    <property type="entry name" value="AfsR-DnrI-RedD_regulator"/>
</dbReference>
<dbReference type="CDD" id="cd15831">
    <property type="entry name" value="BTAD"/>
    <property type="match status" value="1"/>
</dbReference>
<dbReference type="SUPFAM" id="SSF52540">
    <property type="entry name" value="P-loop containing nucleoside triphosphate hydrolases"/>
    <property type="match status" value="1"/>
</dbReference>
<comment type="caution">
    <text evidence="7">The sequence shown here is derived from an EMBL/GenBank/DDBJ whole genome shotgun (WGS) entry which is preliminary data.</text>
</comment>
<keyword evidence="4" id="KW-0804">Transcription</keyword>
<evidence type="ECO:0000256" key="1">
    <source>
        <dbReference type="ARBA" id="ARBA00005820"/>
    </source>
</evidence>
<protein>
    <submittedName>
        <fullName evidence="7">BTAD domain-containing putative transcriptional regulator</fullName>
    </submittedName>
</protein>
<dbReference type="InterPro" id="IPR001867">
    <property type="entry name" value="OmpR/PhoB-type_DNA-bd"/>
</dbReference>
<gene>
    <name evidence="7" type="ORF">ACIBG2_17670</name>
</gene>
<evidence type="ECO:0000256" key="3">
    <source>
        <dbReference type="ARBA" id="ARBA00023125"/>
    </source>
</evidence>
<dbReference type="EMBL" id="JBITGY010000004">
    <property type="protein sequence ID" value="MFI6499219.1"/>
    <property type="molecule type" value="Genomic_DNA"/>
</dbReference>
<organism evidence="7 8">
    <name type="scientific">Nonomuraea typhae</name>
    <dbReference type="NCBI Taxonomy" id="2603600"/>
    <lineage>
        <taxon>Bacteria</taxon>
        <taxon>Bacillati</taxon>
        <taxon>Actinomycetota</taxon>
        <taxon>Actinomycetes</taxon>
        <taxon>Streptosporangiales</taxon>
        <taxon>Streptosporangiaceae</taxon>
        <taxon>Nonomuraea</taxon>
    </lineage>
</organism>
<keyword evidence="8" id="KW-1185">Reference proteome</keyword>
<dbReference type="PANTHER" id="PTHR35807:SF1">
    <property type="entry name" value="TRANSCRIPTIONAL REGULATOR REDD"/>
    <property type="match status" value="1"/>
</dbReference>
<evidence type="ECO:0000256" key="2">
    <source>
        <dbReference type="ARBA" id="ARBA00023015"/>
    </source>
</evidence>
<dbReference type="RefSeq" id="WP_397082430.1">
    <property type="nucleotide sequence ID" value="NZ_JBITGY010000004.1"/>
</dbReference>
<dbReference type="InterPro" id="IPR002182">
    <property type="entry name" value="NB-ARC"/>
</dbReference>
<dbReference type="PROSITE" id="PS51755">
    <property type="entry name" value="OMPR_PHOB"/>
    <property type="match status" value="1"/>
</dbReference>
<reference evidence="7 8" key="1">
    <citation type="submission" date="2024-10" db="EMBL/GenBank/DDBJ databases">
        <title>The Natural Products Discovery Center: Release of the First 8490 Sequenced Strains for Exploring Actinobacteria Biosynthetic Diversity.</title>
        <authorList>
            <person name="Kalkreuter E."/>
            <person name="Kautsar S.A."/>
            <person name="Yang D."/>
            <person name="Bader C.D."/>
            <person name="Teijaro C.N."/>
            <person name="Fluegel L."/>
            <person name="Davis C.M."/>
            <person name="Simpson J.R."/>
            <person name="Lauterbach L."/>
            <person name="Steele A.D."/>
            <person name="Gui C."/>
            <person name="Meng S."/>
            <person name="Li G."/>
            <person name="Viehrig K."/>
            <person name="Ye F."/>
            <person name="Su P."/>
            <person name="Kiefer A.F."/>
            <person name="Nichols A."/>
            <person name="Cepeda A.J."/>
            <person name="Yan W."/>
            <person name="Fan B."/>
            <person name="Jiang Y."/>
            <person name="Adhikari A."/>
            <person name="Zheng C.-J."/>
            <person name="Schuster L."/>
            <person name="Cowan T.M."/>
            <person name="Smanski M.J."/>
            <person name="Chevrette M.G."/>
            <person name="De Carvalho L.P.S."/>
            <person name="Shen B."/>
        </authorList>
    </citation>
    <scope>NUCLEOTIDE SEQUENCE [LARGE SCALE GENOMIC DNA]</scope>
    <source>
        <strain evidence="7 8">NPDC050545</strain>
    </source>
</reference>
<dbReference type="Gene3D" id="1.25.40.10">
    <property type="entry name" value="Tetratricopeptide repeat domain"/>
    <property type="match status" value="2"/>
</dbReference>
<dbReference type="SMART" id="SM01043">
    <property type="entry name" value="BTAD"/>
    <property type="match status" value="1"/>
</dbReference>
<dbReference type="Gene3D" id="1.10.10.10">
    <property type="entry name" value="Winged helix-like DNA-binding domain superfamily/Winged helix DNA-binding domain"/>
    <property type="match status" value="2"/>
</dbReference>
<dbReference type="InterPro" id="IPR027417">
    <property type="entry name" value="P-loop_NTPase"/>
</dbReference>
<dbReference type="InterPro" id="IPR011990">
    <property type="entry name" value="TPR-like_helical_dom_sf"/>
</dbReference>
<comment type="similarity">
    <text evidence="1">Belongs to the AfsR/DnrI/RedD regulatory family.</text>
</comment>
<dbReference type="Pfam" id="PF13424">
    <property type="entry name" value="TPR_12"/>
    <property type="match status" value="1"/>
</dbReference>
<dbReference type="PANTHER" id="PTHR35807">
    <property type="entry name" value="TRANSCRIPTIONAL REGULATOR REDD-RELATED"/>
    <property type="match status" value="1"/>
</dbReference>
<dbReference type="SMART" id="SM00862">
    <property type="entry name" value="Trans_reg_C"/>
    <property type="match status" value="1"/>
</dbReference>
<evidence type="ECO:0000259" key="6">
    <source>
        <dbReference type="PROSITE" id="PS51755"/>
    </source>
</evidence>
<dbReference type="Proteomes" id="UP001612741">
    <property type="component" value="Unassembled WGS sequence"/>
</dbReference>